<evidence type="ECO:0000259" key="4">
    <source>
        <dbReference type="PROSITE" id="PS51459"/>
    </source>
</evidence>
<evidence type="ECO:0000256" key="2">
    <source>
        <dbReference type="PIRSR" id="PIRSR640198-2"/>
    </source>
</evidence>
<dbReference type="InterPro" id="IPR003812">
    <property type="entry name" value="Fido"/>
</dbReference>
<feature type="binding site" evidence="2">
    <location>
        <begin position="258"/>
        <end position="259"/>
    </location>
    <ligand>
        <name>ATP</name>
        <dbReference type="ChEBI" id="CHEBI:30616"/>
    </ligand>
</feature>
<dbReference type="AlphaFoldDB" id="A0A5C4S6Z8"/>
<evidence type="ECO:0000256" key="1">
    <source>
        <dbReference type="PIRSR" id="PIRSR640198-1"/>
    </source>
</evidence>
<dbReference type="RefSeq" id="WP_139457092.1">
    <property type="nucleotide sequence ID" value="NZ_VDCH01000014.1"/>
</dbReference>
<dbReference type="Proteomes" id="UP000308271">
    <property type="component" value="Unassembled WGS sequence"/>
</dbReference>
<evidence type="ECO:0000313" key="5">
    <source>
        <dbReference type="EMBL" id="TNJ38739.1"/>
    </source>
</evidence>
<dbReference type="InterPro" id="IPR040198">
    <property type="entry name" value="Fido_containing"/>
</dbReference>
<dbReference type="Pfam" id="PF02661">
    <property type="entry name" value="Fic"/>
    <property type="match status" value="1"/>
</dbReference>
<evidence type="ECO:0000313" key="6">
    <source>
        <dbReference type="Proteomes" id="UP000308271"/>
    </source>
</evidence>
<feature type="active site" evidence="1">
    <location>
        <position position="217"/>
    </location>
</feature>
<dbReference type="SUPFAM" id="SSF140931">
    <property type="entry name" value="Fic-like"/>
    <property type="match status" value="1"/>
</dbReference>
<feature type="domain" description="Fido" evidence="4">
    <location>
        <begin position="130"/>
        <end position="281"/>
    </location>
</feature>
<evidence type="ECO:0000256" key="3">
    <source>
        <dbReference type="PIRSR" id="PIRSR640198-3"/>
    </source>
</evidence>
<feature type="site" description="Important for autoinhibition of adenylyltransferase activity" evidence="3">
    <location>
        <position position="66"/>
    </location>
</feature>
<dbReference type="PANTHER" id="PTHR13504:SF38">
    <property type="entry name" value="FIDO DOMAIN-CONTAINING PROTEIN"/>
    <property type="match status" value="1"/>
</dbReference>
<keyword evidence="2" id="KW-0547">Nucleotide-binding</keyword>
<dbReference type="EMBL" id="VDCH01000014">
    <property type="protein sequence ID" value="TNJ38739.1"/>
    <property type="molecule type" value="Genomic_DNA"/>
</dbReference>
<gene>
    <name evidence="5" type="ORF">FGF66_07510</name>
</gene>
<feature type="binding site" evidence="2">
    <location>
        <begin position="221"/>
        <end position="228"/>
    </location>
    <ligand>
        <name>ATP</name>
        <dbReference type="ChEBI" id="CHEBI:30616"/>
    </ligand>
</feature>
<keyword evidence="6" id="KW-1185">Reference proteome</keyword>
<name>A0A5C4S6Z8_CHLTI</name>
<accession>A0A5C4S6Z8</accession>
<dbReference type="GO" id="GO:0005524">
    <property type="term" value="F:ATP binding"/>
    <property type="evidence" value="ECO:0007669"/>
    <property type="project" value="UniProtKB-KW"/>
</dbReference>
<dbReference type="PROSITE" id="PS51459">
    <property type="entry name" value="FIDO"/>
    <property type="match status" value="1"/>
</dbReference>
<dbReference type="InterPro" id="IPR036597">
    <property type="entry name" value="Fido-like_dom_sf"/>
</dbReference>
<organism evidence="5 6">
    <name type="scientific">Chlorobaculum thiosulfatiphilum</name>
    <name type="common">Chlorobium limicola f.sp. thiosulfatophilum</name>
    <dbReference type="NCBI Taxonomy" id="115852"/>
    <lineage>
        <taxon>Bacteria</taxon>
        <taxon>Pseudomonadati</taxon>
        <taxon>Chlorobiota</taxon>
        <taxon>Chlorobiia</taxon>
        <taxon>Chlorobiales</taxon>
        <taxon>Chlorobiaceae</taxon>
        <taxon>Chlorobaculum</taxon>
    </lineage>
</organism>
<comment type="caution">
    <text evidence="5">The sequence shown here is derived from an EMBL/GenBank/DDBJ whole genome shotgun (WGS) entry which is preliminary data.</text>
</comment>
<dbReference type="Gene3D" id="1.10.3290.10">
    <property type="entry name" value="Fido-like domain"/>
    <property type="match status" value="1"/>
</dbReference>
<dbReference type="OrthoDB" id="9814400at2"/>
<sequence length="389" mass="44403">MKEVMTFKAGKFVFCDQYDRPRIEKLLVEASTLNAAISDLPILPKWSSQIDPELLYSSVAGTAAIEGNSLDANEVRELDEGKIPDAGHTAKDRLEITNLIGAYRQLDLQAAEPSGTYDFPLRLNLIKSVLAESHIRALHRQITNGLPYEDNIPGTYRNGMVKVGDKAHGGIYTPPKIIEDVEMLMREFIDWINSDDLIKENVFIRAALAHYHFSLIHPFWDGNGRVARLLEASLLQSAGIRYVPKMLSNYYYRHVDDYYLAFSDTIKAKKDVTPFLEFNLRGVIESLQTMKTRIAILIRMLVMREHVHSLSSNKAISKRQHDLLTLLLDDSSGKPFTLHELQQAMPYTMLYRKVSEMTARRDLKNLLERKLLTVDADNRYTLNLRGFDS</sequence>
<keyword evidence="2" id="KW-0067">ATP-binding</keyword>
<reference evidence="5 6" key="1">
    <citation type="submission" date="2019-05" db="EMBL/GenBank/DDBJ databases">
        <title>Draft Whole-Genome sequence of the green sulfur bacterium Chlorobaculum thiosulfatiphilum DSM 249.</title>
        <authorList>
            <person name="Meyer T.E."/>
            <person name="Kyndt J.A."/>
        </authorList>
    </citation>
    <scope>NUCLEOTIDE SEQUENCE [LARGE SCALE GENOMIC DNA]</scope>
    <source>
        <strain evidence="5 6">DSM 249</strain>
    </source>
</reference>
<proteinExistence type="predicted"/>
<dbReference type="PANTHER" id="PTHR13504">
    <property type="entry name" value="FIDO DOMAIN-CONTAINING PROTEIN DDB_G0283145"/>
    <property type="match status" value="1"/>
</dbReference>
<protein>
    <submittedName>
        <fullName evidence="5">Fic family protein</fullName>
    </submittedName>
</protein>